<dbReference type="EMBL" id="RCSX01000021">
    <property type="protein sequence ID" value="KAF7921967.1"/>
    <property type="molecule type" value="Genomic_DNA"/>
</dbReference>
<organism evidence="1 2">
    <name type="scientific">Botrytis deweyae</name>
    <dbReference type="NCBI Taxonomy" id="2478750"/>
    <lineage>
        <taxon>Eukaryota</taxon>
        <taxon>Fungi</taxon>
        <taxon>Dikarya</taxon>
        <taxon>Ascomycota</taxon>
        <taxon>Pezizomycotina</taxon>
        <taxon>Leotiomycetes</taxon>
        <taxon>Helotiales</taxon>
        <taxon>Sclerotiniaceae</taxon>
        <taxon>Botrytis</taxon>
    </lineage>
</organism>
<protein>
    <submittedName>
        <fullName evidence="1">Uncharacterized protein</fullName>
    </submittedName>
</protein>
<reference evidence="1 2" key="1">
    <citation type="journal article" date="2020" name="Genome Biol. Evol.">
        <title>Comparative genomics of Sclerotiniaceae.</title>
        <authorList>
            <person name="Valero Jimenez C.A."/>
            <person name="Steentjes M."/>
            <person name="Scholten O.E."/>
            <person name="Van Kan J.A.L."/>
        </authorList>
    </citation>
    <scope>NUCLEOTIDE SEQUENCE [LARGE SCALE GENOMIC DNA]</scope>
    <source>
        <strain evidence="1 2">B1</strain>
    </source>
</reference>
<sequence>MKYTPLSNSIFLPTFRNCQHIIQSPYSWSRLRLPVYSADIDCDDAYGLLGFVASEQPPFKPTSTVLRTLAQPLALIL</sequence>
<keyword evidence="2" id="KW-1185">Reference proteome</keyword>
<accession>A0ABQ7IEZ0</accession>
<comment type="caution">
    <text evidence="1">The sequence shown here is derived from an EMBL/GenBank/DDBJ whole genome shotgun (WGS) entry which is preliminary data.</text>
</comment>
<dbReference type="Proteomes" id="UP000783213">
    <property type="component" value="Unassembled WGS sequence"/>
</dbReference>
<dbReference type="RefSeq" id="XP_038807667.1">
    <property type="nucleotide sequence ID" value="XM_038955801.1"/>
</dbReference>
<evidence type="ECO:0000313" key="2">
    <source>
        <dbReference type="Proteomes" id="UP000783213"/>
    </source>
</evidence>
<gene>
    <name evidence="1" type="ORF">EAE98_008178</name>
</gene>
<name>A0ABQ7IEZ0_9HELO</name>
<proteinExistence type="predicted"/>
<dbReference type="GeneID" id="62234951"/>
<evidence type="ECO:0000313" key="1">
    <source>
        <dbReference type="EMBL" id="KAF7921967.1"/>
    </source>
</evidence>